<dbReference type="InterPro" id="IPR005773">
    <property type="entry name" value="T3SS_YscR-like"/>
</dbReference>
<evidence type="ECO:0000256" key="7">
    <source>
        <dbReference type="RuleBase" id="RU362070"/>
    </source>
</evidence>
<dbReference type="Pfam" id="PF00813">
    <property type="entry name" value="FliP"/>
    <property type="match status" value="1"/>
</dbReference>
<reference evidence="8 9" key="1">
    <citation type="journal article" date="2020" name="Int. J. Syst. Evol. Microbiol.">
        <title>Paraburkholderia madseniana sp. nov., a phenolic acid-degrading bacterium isolated from acidic forest soil.</title>
        <authorList>
            <person name="Wilhelm R.C."/>
            <person name="Murphy S.J.L."/>
            <person name="Feriancek N.M."/>
            <person name="Karasz D.C."/>
            <person name="DeRito C.M."/>
            <person name="Newman J.D."/>
            <person name="Buckley D.H."/>
        </authorList>
    </citation>
    <scope>NUCLEOTIDE SEQUENCE [LARGE SCALE GENOMIC DNA]</scope>
    <source>
        <strain evidence="8 9">RP11</strain>
    </source>
</reference>
<dbReference type="GO" id="GO:0009306">
    <property type="term" value="P:protein secretion"/>
    <property type="evidence" value="ECO:0007669"/>
    <property type="project" value="UniProtKB-UniRule"/>
</dbReference>
<evidence type="ECO:0000256" key="1">
    <source>
        <dbReference type="ARBA" id="ARBA00004651"/>
    </source>
</evidence>
<evidence type="ECO:0000256" key="6">
    <source>
        <dbReference type="ARBA" id="ARBA00023136"/>
    </source>
</evidence>
<dbReference type="RefSeq" id="WP_154566482.1">
    <property type="nucleotide sequence ID" value="NZ_VOSW01000107.1"/>
</dbReference>
<evidence type="ECO:0000313" key="9">
    <source>
        <dbReference type="Proteomes" id="UP000463700"/>
    </source>
</evidence>
<name>A0A6N6W546_9BURK</name>
<dbReference type="NCBIfam" id="NF009438">
    <property type="entry name" value="PRK12797.1"/>
    <property type="match status" value="1"/>
</dbReference>
<comment type="similarity">
    <text evidence="2 7">Belongs to the FliP/MopC/SpaP family.</text>
</comment>
<keyword evidence="6 7" id="KW-0472">Membrane</keyword>
<dbReference type="OrthoDB" id="9805111at2"/>
<dbReference type="Proteomes" id="UP000463700">
    <property type="component" value="Unassembled WGS sequence"/>
</dbReference>
<evidence type="ECO:0000256" key="5">
    <source>
        <dbReference type="ARBA" id="ARBA00022989"/>
    </source>
</evidence>
<comment type="caution">
    <text evidence="8">The sequence shown here is derived from an EMBL/GenBank/DDBJ whole genome shotgun (WGS) entry which is preliminary data.</text>
</comment>
<evidence type="ECO:0000313" key="8">
    <source>
        <dbReference type="EMBL" id="KAE8754874.1"/>
    </source>
</evidence>
<dbReference type="AlphaFoldDB" id="A0A6N6W546"/>
<feature type="transmembrane region" description="Helical" evidence="7">
    <location>
        <begin position="12"/>
        <end position="42"/>
    </location>
</feature>
<comment type="caution">
    <text evidence="7">Lacks conserved residue(s) required for the propagation of feature annotation.</text>
</comment>
<evidence type="ECO:0000256" key="4">
    <source>
        <dbReference type="ARBA" id="ARBA00022692"/>
    </source>
</evidence>
<evidence type="ECO:0000256" key="3">
    <source>
        <dbReference type="ARBA" id="ARBA00022475"/>
    </source>
</evidence>
<proteinExistence type="inferred from homology"/>
<feature type="transmembrane region" description="Helical" evidence="7">
    <location>
        <begin position="54"/>
        <end position="77"/>
    </location>
</feature>
<dbReference type="PROSITE" id="PS01060">
    <property type="entry name" value="FLIP_1"/>
    <property type="match status" value="1"/>
</dbReference>
<keyword evidence="5 7" id="KW-1133">Transmembrane helix</keyword>
<evidence type="ECO:0000256" key="2">
    <source>
        <dbReference type="ARBA" id="ARBA00006257"/>
    </source>
</evidence>
<comment type="subcellular location">
    <subcellularLocation>
        <location evidence="1">Cell membrane</location>
        <topology evidence="1">Multi-pass membrane protein</topology>
    </subcellularLocation>
</comment>
<dbReference type="PRINTS" id="PR01302">
    <property type="entry name" value="TYPE3IMPPROT"/>
</dbReference>
<dbReference type="PANTHER" id="PTHR30587:SF2">
    <property type="entry name" value="SURFACE PRESENTATION OF ANTIGENS PROTEIN SPAP"/>
    <property type="match status" value="1"/>
</dbReference>
<keyword evidence="3 7" id="KW-1003">Cell membrane</keyword>
<accession>A0A6N6W546</accession>
<organism evidence="8 9">
    <name type="scientific">Paraburkholderia madseniana</name>
    <dbReference type="NCBI Taxonomy" id="2599607"/>
    <lineage>
        <taxon>Bacteria</taxon>
        <taxon>Pseudomonadati</taxon>
        <taxon>Pseudomonadota</taxon>
        <taxon>Betaproteobacteria</taxon>
        <taxon>Burkholderiales</taxon>
        <taxon>Burkholderiaceae</taxon>
        <taxon>Paraburkholderia</taxon>
    </lineage>
</organism>
<dbReference type="InterPro" id="IPR005838">
    <property type="entry name" value="T3SS_IM_P"/>
</dbReference>
<dbReference type="PANTHER" id="PTHR30587">
    <property type="entry name" value="FLAGELLAR BIOSYNTHETIC PROTEIN FLIP"/>
    <property type="match status" value="1"/>
</dbReference>
<keyword evidence="4 7" id="KW-0812">Transmembrane</keyword>
<dbReference type="GO" id="GO:0005886">
    <property type="term" value="C:plasma membrane"/>
    <property type="evidence" value="ECO:0007669"/>
    <property type="project" value="UniProtKB-SubCell"/>
</dbReference>
<feature type="transmembrane region" description="Helical" evidence="7">
    <location>
        <begin position="157"/>
        <end position="181"/>
    </location>
</feature>
<dbReference type="PROSITE" id="PS01061">
    <property type="entry name" value="FLIP_2"/>
    <property type="match status" value="1"/>
</dbReference>
<gene>
    <name evidence="8" type="ORF">FSO04_37245</name>
</gene>
<dbReference type="NCBIfam" id="TIGR01102">
    <property type="entry name" value="yscR"/>
    <property type="match status" value="1"/>
</dbReference>
<dbReference type="EMBL" id="VOSW01000107">
    <property type="protein sequence ID" value="KAE8754874.1"/>
    <property type="molecule type" value="Genomic_DNA"/>
</dbReference>
<protein>
    <submittedName>
        <fullName evidence="8">EscR/YscR/HrcR family type III secretion system export apparatus protein</fullName>
    </submittedName>
</protein>
<sequence length="220" mass="23823">MQSSFLPDPLTAFAILALLGTLPFIAFVVTSFTKIVVVLGLARQALGVQQMPPTTVLNGLAVILSAYIMAPVGSAAYDVALPYLSNGHQISFDVVQHVVEGAKAPFTDFLKRHADPRERKFFVKTAQSLWPKAQADLVKDDDLMVLIPSFTVSELTAAFQIGLILYLAFVVVDFVVAAVLLSLGMSMISPTTVSIPFKLLLFVSLDGWGKLVHGLVLTYR</sequence>